<keyword evidence="2" id="KW-0547">Nucleotide-binding</keyword>
<dbReference type="EMBL" id="CP062796">
    <property type="protein sequence ID" value="QUL98995.1"/>
    <property type="molecule type" value="Genomic_DNA"/>
</dbReference>
<dbReference type="SUPFAM" id="SSF52540">
    <property type="entry name" value="P-loop containing nucleoside triphosphate hydrolases"/>
    <property type="match status" value="1"/>
</dbReference>
<reference evidence="5" key="2">
    <citation type="journal article" date="2023" name="Biology">
        <title>Prokaryotic Life Associated with Coal-Fire Gas Vents Revealed by Metagenomics.</title>
        <authorList>
            <person name="Kadnikov V.V."/>
            <person name="Mardanov A.V."/>
            <person name="Beletsky A.V."/>
            <person name="Karnachuk O.V."/>
            <person name="Ravin N.V."/>
        </authorList>
    </citation>
    <scope>NUCLEOTIDE SEQUENCE</scope>
    <source>
        <strain evidence="5">Bu02</strain>
    </source>
</reference>
<keyword evidence="3 5" id="KW-0067">ATP-binding</keyword>
<dbReference type="InterPro" id="IPR027417">
    <property type="entry name" value="P-loop_NTPase"/>
</dbReference>
<accession>A0AAT9LD65</accession>
<dbReference type="InterPro" id="IPR003593">
    <property type="entry name" value="AAA+_ATPase"/>
</dbReference>
<dbReference type="Gene3D" id="3.40.50.300">
    <property type="entry name" value="P-loop containing nucleotide triphosphate hydrolases"/>
    <property type="match status" value="1"/>
</dbReference>
<evidence type="ECO:0000313" key="5">
    <source>
        <dbReference type="EMBL" id="QUL98995.1"/>
    </source>
</evidence>
<dbReference type="GO" id="GO:0005524">
    <property type="term" value="F:ATP binding"/>
    <property type="evidence" value="ECO:0007669"/>
    <property type="project" value="UniProtKB-KW"/>
</dbReference>
<reference evidence="5" key="1">
    <citation type="submission" date="2020-10" db="EMBL/GenBank/DDBJ databases">
        <authorList>
            <person name="Kadnikov V."/>
            <person name="Beletsky A.V."/>
            <person name="Mardanov A.V."/>
            <person name="Karnachuk O.V."/>
            <person name="Ravin N.V."/>
        </authorList>
    </citation>
    <scope>NUCLEOTIDE SEQUENCE</scope>
    <source>
        <strain evidence="5">Bu02</strain>
    </source>
</reference>
<dbReference type="InterPro" id="IPR051782">
    <property type="entry name" value="ABC_Transporter_VariousFunc"/>
</dbReference>
<dbReference type="InterPro" id="IPR003439">
    <property type="entry name" value="ABC_transporter-like_ATP-bd"/>
</dbReference>
<dbReference type="AlphaFoldDB" id="A0AAT9LD65"/>
<proteinExistence type="predicted"/>
<evidence type="ECO:0000256" key="3">
    <source>
        <dbReference type="ARBA" id="ARBA00022840"/>
    </source>
</evidence>
<evidence type="ECO:0000256" key="2">
    <source>
        <dbReference type="ARBA" id="ARBA00022741"/>
    </source>
</evidence>
<dbReference type="PANTHER" id="PTHR42939">
    <property type="entry name" value="ABC TRANSPORTER ATP-BINDING PROTEIN ALBC-RELATED"/>
    <property type="match status" value="1"/>
</dbReference>
<dbReference type="GO" id="GO:0016887">
    <property type="term" value="F:ATP hydrolysis activity"/>
    <property type="evidence" value="ECO:0007669"/>
    <property type="project" value="InterPro"/>
</dbReference>
<sequence length="254" mass="28131">MLRISGVSKSYDSRVRAVDGLDLEVHQGEIFGFLGPNGAGKTTTIKMIVGILKPDQGSIVVNGVDVAKEPVQAKKQIGYVPDEAQLWDKLTGIEYLNFMCDVYGVPGEEREKRALGLLESFEMLKVVGDPIGSYSRGMRQKIAIIGSLLHHPPLWILDEPMVGLDPRSSFLLKELMRSHADQGGAVFFSTHVLEVAERLCDRVGIIHKGKLIAVNTVEEMKKLFAREGDKSLEEIFLKITEAKLPEEQLAYLAK</sequence>
<dbReference type="KEGG" id="fcz:IMF26_02685"/>
<gene>
    <name evidence="5" type="ORF">IMF26_02685</name>
</gene>
<feature type="domain" description="ABC transporter" evidence="4">
    <location>
        <begin position="2"/>
        <end position="233"/>
    </location>
</feature>
<dbReference type="PROSITE" id="PS50893">
    <property type="entry name" value="ABC_TRANSPORTER_2"/>
    <property type="match status" value="1"/>
</dbReference>
<dbReference type="CDD" id="cd03230">
    <property type="entry name" value="ABC_DR_subfamily_A"/>
    <property type="match status" value="1"/>
</dbReference>
<protein>
    <submittedName>
        <fullName evidence="5">ABC transporter ATP-binding protein</fullName>
    </submittedName>
</protein>
<evidence type="ECO:0000256" key="1">
    <source>
        <dbReference type="ARBA" id="ARBA00022448"/>
    </source>
</evidence>
<keyword evidence="1" id="KW-0813">Transport</keyword>
<dbReference type="Pfam" id="PF00005">
    <property type="entry name" value="ABC_tran"/>
    <property type="match status" value="1"/>
</dbReference>
<name>A0AAT9LD65_9FIRM</name>
<organism evidence="5">
    <name type="scientific">Candidatus Fermentithermobacillus carboniphilus</name>
    <dbReference type="NCBI Taxonomy" id="3085328"/>
    <lineage>
        <taxon>Bacteria</taxon>
        <taxon>Bacillati</taxon>
        <taxon>Bacillota</taxon>
        <taxon>Candidatus Fermentithermobacillia</taxon>
        <taxon>Candidatus Fermentithermobacillales</taxon>
        <taxon>Candidatus Fermentithermobacillaceae</taxon>
        <taxon>Candidatus Fermentithermobacillus</taxon>
    </lineage>
</organism>
<evidence type="ECO:0000259" key="4">
    <source>
        <dbReference type="PROSITE" id="PS50893"/>
    </source>
</evidence>
<dbReference type="PANTHER" id="PTHR42939:SF1">
    <property type="entry name" value="ABC TRANSPORTER ATP-BINDING PROTEIN ALBC-RELATED"/>
    <property type="match status" value="1"/>
</dbReference>
<dbReference type="SMART" id="SM00382">
    <property type="entry name" value="AAA"/>
    <property type="match status" value="1"/>
</dbReference>